<evidence type="ECO:0000259" key="2">
    <source>
        <dbReference type="Pfam" id="PF17919"/>
    </source>
</evidence>
<dbReference type="InterPro" id="IPR050951">
    <property type="entry name" value="Retrovirus_Pol_polyprotein"/>
</dbReference>
<dbReference type="CDD" id="cd09274">
    <property type="entry name" value="RNase_HI_RT_Ty3"/>
    <property type="match status" value="1"/>
</dbReference>
<name>A0AAV2ZLU7_9STRA</name>
<dbReference type="GO" id="GO:0003824">
    <property type="term" value="F:catalytic activity"/>
    <property type="evidence" value="ECO:0007669"/>
    <property type="project" value="UniProtKB-KW"/>
</dbReference>
<dbReference type="Proteomes" id="UP001146120">
    <property type="component" value="Unassembled WGS sequence"/>
</dbReference>
<dbReference type="EMBL" id="DAKRPA010000002">
    <property type="protein sequence ID" value="DBA05223.1"/>
    <property type="molecule type" value="Genomic_DNA"/>
</dbReference>
<keyword evidence="4" id="KW-1185">Reference proteome</keyword>
<evidence type="ECO:0000313" key="4">
    <source>
        <dbReference type="Proteomes" id="UP001146120"/>
    </source>
</evidence>
<evidence type="ECO:0000313" key="3">
    <source>
        <dbReference type="EMBL" id="DBA05223.1"/>
    </source>
</evidence>
<dbReference type="PANTHER" id="PTHR37984">
    <property type="entry name" value="PROTEIN CBG26694"/>
    <property type="match status" value="1"/>
</dbReference>
<dbReference type="InterPro" id="IPR043502">
    <property type="entry name" value="DNA/RNA_pol_sf"/>
</dbReference>
<sequence length="288" mass="32441">MDLRTLEHKKCVFVSDRLVFLGYELFRDGAVNAVREFPVPKDVVELKRFVPLANFGTGAAPMTKLLPVEQDAFDDIRLALVLKPMLTFPDFKLPFALATDASIVGWGGVLMQDFCDGQRPVAYASKATNDAQFNYAITHLEYLAAAVKLFHSYRYGRVTDQAALRWLMTRNASSMGTPLHEYDLDIEYRPGKENEVVQRAVESNQLTGVILRHQATIGLCCSSVRANCHQGQRIWRESDGVVKIETMEGIKTVLPASLWALAFEEAHGSVWSGHRKAFCFRDWYTCDV</sequence>
<feature type="domain" description="Reverse transcriptase/retrotransposon-derived protein RNase H-like" evidence="2">
    <location>
        <begin position="68"/>
        <end position="156"/>
    </location>
</feature>
<organism evidence="3 4">
    <name type="scientific">Lagenidium giganteum</name>
    <dbReference type="NCBI Taxonomy" id="4803"/>
    <lineage>
        <taxon>Eukaryota</taxon>
        <taxon>Sar</taxon>
        <taxon>Stramenopiles</taxon>
        <taxon>Oomycota</taxon>
        <taxon>Peronosporomycetes</taxon>
        <taxon>Pythiales</taxon>
        <taxon>Pythiaceae</taxon>
    </lineage>
</organism>
<dbReference type="Gene3D" id="3.10.20.370">
    <property type="match status" value="1"/>
</dbReference>
<comment type="caution">
    <text evidence="3">The sequence shown here is derived from an EMBL/GenBank/DDBJ whole genome shotgun (WGS) entry which is preliminary data.</text>
</comment>
<keyword evidence="1" id="KW-0511">Multifunctional enzyme</keyword>
<dbReference type="AlphaFoldDB" id="A0AAV2ZLU7"/>
<dbReference type="Pfam" id="PF17919">
    <property type="entry name" value="RT_RNaseH_2"/>
    <property type="match status" value="1"/>
</dbReference>
<evidence type="ECO:0000256" key="1">
    <source>
        <dbReference type="ARBA" id="ARBA00023268"/>
    </source>
</evidence>
<protein>
    <recommendedName>
        <fullName evidence="2">Reverse transcriptase/retrotransposon-derived protein RNase H-like domain-containing protein</fullName>
    </recommendedName>
</protein>
<reference evidence="3" key="1">
    <citation type="submission" date="2022-11" db="EMBL/GenBank/DDBJ databases">
        <authorList>
            <person name="Morgan W.R."/>
            <person name="Tartar A."/>
        </authorList>
    </citation>
    <scope>NUCLEOTIDE SEQUENCE</scope>
    <source>
        <strain evidence="3">ARSEF 373</strain>
    </source>
</reference>
<accession>A0AAV2ZLU7</accession>
<dbReference type="SUPFAM" id="SSF56672">
    <property type="entry name" value="DNA/RNA polymerases"/>
    <property type="match status" value="1"/>
</dbReference>
<dbReference type="PANTHER" id="PTHR37984:SF5">
    <property type="entry name" value="PROTEIN NYNRIN-LIKE"/>
    <property type="match status" value="1"/>
</dbReference>
<gene>
    <name evidence="3" type="ORF">N0F65_005073</name>
</gene>
<reference evidence="3" key="2">
    <citation type="journal article" date="2023" name="Microbiol Resour">
        <title>Decontamination and Annotation of the Draft Genome Sequence of the Oomycete Lagenidium giganteum ARSEF 373.</title>
        <authorList>
            <person name="Morgan W.R."/>
            <person name="Tartar A."/>
        </authorList>
    </citation>
    <scope>NUCLEOTIDE SEQUENCE</scope>
    <source>
        <strain evidence="3">ARSEF 373</strain>
    </source>
</reference>
<proteinExistence type="predicted"/>
<dbReference type="InterPro" id="IPR041577">
    <property type="entry name" value="RT_RNaseH_2"/>
</dbReference>